<gene>
    <name evidence="3" type="ORF">SSPO_096180</name>
</gene>
<sequence>MVSVTSTARNIEITAESLQEDLARLEIQKQALERELATVTAHLGAVQRALNALQALMPASAPSSAAPGPVDADSTPKLAPARQAPAGHTDAHADSVKTYGKLTEQILAYFAEAEDVDVRARDVASALGRDTDSGSINAVRSTLDRLVGTSRVRRAGRGLYRAVRP</sequence>
<organism evidence="3 4">
    <name type="scientific">Streptomyces antimycoticus</name>
    <dbReference type="NCBI Taxonomy" id="68175"/>
    <lineage>
        <taxon>Bacteria</taxon>
        <taxon>Bacillati</taxon>
        <taxon>Actinomycetota</taxon>
        <taxon>Actinomycetes</taxon>
        <taxon>Kitasatosporales</taxon>
        <taxon>Streptomycetaceae</taxon>
        <taxon>Streptomyces</taxon>
        <taxon>Streptomyces violaceusniger group</taxon>
    </lineage>
</organism>
<evidence type="ECO:0000313" key="3">
    <source>
        <dbReference type="EMBL" id="BBJ46900.1"/>
    </source>
</evidence>
<evidence type="ECO:0000256" key="1">
    <source>
        <dbReference type="SAM" id="Coils"/>
    </source>
</evidence>
<keyword evidence="1" id="KW-0175">Coiled coil</keyword>
<feature type="compositionally biased region" description="Low complexity" evidence="2">
    <location>
        <begin position="60"/>
        <end position="73"/>
    </location>
</feature>
<proteinExistence type="predicted"/>
<protein>
    <submittedName>
        <fullName evidence="3">Uncharacterized protein</fullName>
    </submittedName>
</protein>
<evidence type="ECO:0000256" key="2">
    <source>
        <dbReference type="SAM" id="MobiDB-lite"/>
    </source>
</evidence>
<name>A0A499V248_9ACTN</name>
<feature type="coiled-coil region" evidence="1">
    <location>
        <begin position="8"/>
        <end position="42"/>
    </location>
</feature>
<accession>A0A499V248</accession>
<evidence type="ECO:0000313" key="4">
    <source>
        <dbReference type="Proteomes" id="UP000463951"/>
    </source>
</evidence>
<dbReference type="EMBL" id="AP019620">
    <property type="protein sequence ID" value="BBJ46900.1"/>
    <property type="molecule type" value="Genomic_DNA"/>
</dbReference>
<reference evidence="3 4" key="1">
    <citation type="journal article" date="2020" name="Int. J. Syst. Evol. Microbiol.">
        <title>Reclassification of Streptomyces castelarensis and Streptomyces sporoclivatus as later heterotypic synonyms of Streptomyces antimycoticus.</title>
        <authorList>
            <person name="Komaki H."/>
            <person name="Tamura T."/>
        </authorList>
    </citation>
    <scope>NUCLEOTIDE SEQUENCE [LARGE SCALE GENOMIC DNA]</scope>
    <source>
        <strain evidence="3 4">NBRC 100767</strain>
    </source>
</reference>
<feature type="region of interest" description="Disordered" evidence="2">
    <location>
        <begin position="60"/>
        <end position="93"/>
    </location>
</feature>
<dbReference type="AlphaFoldDB" id="A0A499V248"/>
<dbReference type="Proteomes" id="UP000463951">
    <property type="component" value="Chromosome"/>
</dbReference>